<evidence type="ECO:0000256" key="5">
    <source>
        <dbReference type="ARBA" id="ARBA00022490"/>
    </source>
</evidence>
<dbReference type="InterPro" id="IPR040079">
    <property type="entry name" value="Glutathione_S-Trfase"/>
</dbReference>
<dbReference type="PROSITE" id="PS50405">
    <property type="entry name" value="GST_CTER"/>
    <property type="match status" value="1"/>
</dbReference>
<dbReference type="PANTHER" id="PTHR43917:SF8">
    <property type="entry name" value="GH16740P-RELATED"/>
    <property type="match status" value="1"/>
</dbReference>
<accession>A0A8J2WJ32</accession>
<organism evidence="10 11">
    <name type="scientific">Daphnia galeata</name>
    <dbReference type="NCBI Taxonomy" id="27404"/>
    <lineage>
        <taxon>Eukaryota</taxon>
        <taxon>Metazoa</taxon>
        <taxon>Ecdysozoa</taxon>
        <taxon>Arthropoda</taxon>
        <taxon>Crustacea</taxon>
        <taxon>Branchiopoda</taxon>
        <taxon>Diplostraca</taxon>
        <taxon>Cladocera</taxon>
        <taxon>Anomopoda</taxon>
        <taxon>Daphniidae</taxon>
        <taxon>Daphnia</taxon>
    </lineage>
</organism>
<gene>
    <name evidence="10" type="ORF">DGAL_LOCUS6479</name>
</gene>
<dbReference type="OrthoDB" id="422574at2759"/>
<dbReference type="Pfam" id="PF02798">
    <property type="entry name" value="GST_N"/>
    <property type="match status" value="1"/>
</dbReference>
<dbReference type="SUPFAM" id="SSF52833">
    <property type="entry name" value="Thioredoxin-like"/>
    <property type="match status" value="1"/>
</dbReference>
<dbReference type="CDD" id="cd03050">
    <property type="entry name" value="GST_N_Theta"/>
    <property type="match status" value="1"/>
</dbReference>
<dbReference type="InterPro" id="IPR010987">
    <property type="entry name" value="Glutathione-S-Trfase_C-like"/>
</dbReference>
<feature type="domain" description="GST N-terminal" evidence="8">
    <location>
        <begin position="1"/>
        <end position="82"/>
    </location>
</feature>
<dbReference type="SUPFAM" id="SSF47616">
    <property type="entry name" value="GST C-terminal domain-like"/>
    <property type="match status" value="1"/>
</dbReference>
<dbReference type="SFLD" id="SFLDS00019">
    <property type="entry name" value="Glutathione_Transferase_(cytos"/>
    <property type="match status" value="1"/>
</dbReference>
<dbReference type="InterPro" id="IPR004045">
    <property type="entry name" value="Glutathione_S-Trfase_N"/>
</dbReference>
<evidence type="ECO:0000256" key="7">
    <source>
        <dbReference type="ARBA" id="ARBA00047960"/>
    </source>
</evidence>
<comment type="caution">
    <text evidence="10">The sequence shown here is derived from an EMBL/GenBank/DDBJ whole genome shotgun (WGS) entry which is preliminary data.</text>
</comment>
<sequence>MALRVYYDLMSQPSRAIYLFLKVANIPFEGCLVKLREGEHFQEAFTKVNPFRKVPVIDDNGFKLTESVAILRYLARSKIVADHWYNADLQLQAKVDEYLEWQHLNTRLFCAMYFRHKFLEPMMFQKPVDEKKVARFQKEMEKCLNEIEKVWLDCGRKDFITGDKISIADLLACCELEQPVLPWMAGYDVFTKYPIIGEYRERVRKATEPHYEEAHKIVRLITNKFKGVPQASKL</sequence>
<evidence type="ECO:0000256" key="3">
    <source>
        <dbReference type="ARBA" id="ARBA00011738"/>
    </source>
</evidence>
<dbReference type="Gene3D" id="1.20.1050.10">
    <property type="match status" value="1"/>
</dbReference>
<dbReference type="InterPro" id="IPR036282">
    <property type="entry name" value="Glutathione-S-Trfase_C_sf"/>
</dbReference>
<comment type="subcellular location">
    <subcellularLocation>
        <location evidence="1">Cytoplasm</location>
    </subcellularLocation>
</comment>
<dbReference type="Pfam" id="PF14497">
    <property type="entry name" value="GST_C_3"/>
    <property type="match status" value="1"/>
</dbReference>
<dbReference type="CDD" id="cd03183">
    <property type="entry name" value="GST_C_Theta"/>
    <property type="match status" value="1"/>
</dbReference>
<dbReference type="InterPro" id="IPR051369">
    <property type="entry name" value="GST_Theta"/>
</dbReference>
<dbReference type="GO" id="GO:0005737">
    <property type="term" value="C:cytoplasm"/>
    <property type="evidence" value="ECO:0007669"/>
    <property type="project" value="UniProtKB-SubCell"/>
</dbReference>
<dbReference type="InterPro" id="IPR040075">
    <property type="entry name" value="GST_N_Theta"/>
</dbReference>
<evidence type="ECO:0000256" key="1">
    <source>
        <dbReference type="ARBA" id="ARBA00004496"/>
    </source>
</evidence>
<reference evidence="10" key="1">
    <citation type="submission" date="2021-11" db="EMBL/GenBank/DDBJ databases">
        <authorList>
            <person name="Schell T."/>
        </authorList>
    </citation>
    <scope>NUCLEOTIDE SEQUENCE</scope>
    <source>
        <strain evidence="10">M5</strain>
    </source>
</reference>
<keyword evidence="5" id="KW-0963">Cytoplasm</keyword>
<dbReference type="SFLD" id="SFLDG00358">
    <property type="entry name" value="Main_(cytGST)"/>
    <property type="match status" value="1"/>
</dbReference>
<dbReference type="EMBL" id="CAKKLH010000114">
    <property type="protein sequence ID" value="CAH0103805.1"/>
    <property type="molecule type" value="Genomic_DNA"/>
</dbReference>
<evidence type="ECO:0000256" key="4">
    <source>
        <dbReference type="ARBA" id="ARBA00012452"/>
    </source>
</evidence>
<dbReference type="Gene3D" id="3.40.30.10">
    <property type="entry name" value="Glutaredoxin"/>
    <property type="match status" value="1"/>
</dbReference>
<dbReference type="PROSITE" id="PS50404">
    <property type="entry name" value="GST_NTER"/>
    <property type="match status" value="1"/>
</dbReference>
<evidence type="ECO:0000259" key="9">
    <source>
        <dbReference type="PROSITE" id="PS50405"/>
    </source>
</evidence>
<dbReference type="AlphaFoldDB" id="A0A8J2WJ32"/>
<dbReference type="SFLD" id="SFLDG01153">
    <property type="entry name" value="Main.4:_Theta-like"/>
    <property type="match status" value="1"/>
</dbReference>
<comment type="subunit">
    <text evidence="3">Homodimer.</text>
</comment>
<dbReference type="GO" id="GO:0006749">
    <property type="term" value="P:glutathione metabolic process"/>
    <property type="evidence" value="ECO:0007669"/>
    <property type="project" value="TreeGrafter"/>
</dbReference>
<protein>
    <recommendedName>
        <fullName evidence="4">glutathione transferase</fullName>
        <ecNumber evidence="4">2.5.1.18</ecNumber>
    </recommendedName>
</protein>
<dbReference type="EC" id="2.5.1.18" evidence="4"/>
<dbReference type="GO" id="GO:0004364">
    <property type="term" value="F:glutathione transferase activity"/>
    <property type="evidence" value="ECO:0007669"/>
    <property type="project" value="UniProtKB-EC"/>
</dbReference>
<keyword evidence="6" id="KW-0808">Transferase</keyword>
<dbReference type="FunFam" id="1.20.1050.10:FF:000008">
    <property type="entry name" value="Glutathione S-transferase theta-1"/>
    <property type="match status" value="1"/>
</dbReference>
<comment type="similarity">
    <text evidence="2">Belongs to the GST superfamily. Theta family.</text>
</comment>
<keyword evidence="11" id="KW-1185">Reference proteome</keyword>
<dbReference type="InterPro" id="IPR004046">
    <property type="entry name" value="GST_C"/>
</dbReference>
<dbReference type="PANTHER" id="PTHR43917">
    <property type="match status" value="1"/>
</dbReference>
<dbReference type="FunFam" id="3.40.30.10:FF:000176">
    <property type="entry name" value="Glutathione S-transferase theta-1"/>
    <property type="match status" value="1"/>
</dbReference>
<name>A0A8J2WJ32_9CRUS</name>
<feature type="domain" description="GST C-terminal" evidence="9">
    <location>
        <begin position="88"/>
        <end position="230"/>
    </location>
</feature>
<dbReference type="InterPro" id="IPR036249">
    <property type="entry name" value="Thioredoxin-like_sf"/>
</dbReference>
<dbReference type="Proteomes" id="UP000789390">
    <property type="component" value="Unassembled WGS sequence"/>
</dbReference>
<proteinExistence type="inferred from homology"/>
<evidence type="ECO:0000259" key="8">
    <source>
        <dbReference type="PROSITE" id="PS50404"/>
    </source>
</evidence>
<evidence type="ECO:0000313" key="11">
    <source>
        <dbReference type="Proteomes" id="UP000789390"/>
    </source>
</evidence>
<evidence type="ECO:0000313" key="10">
    <source>
        <dbReference type="EMBL" id="CAH0103805.1"/>
    </source>
</evidence>
<evidence type="ECO:0000256" key="6">
    <source>
        <dbReference type="ARBA" id="ARBA00022679"/>
    </source>
</evidence>
<comment type="catalytic activity">
    <reaction evidence="7">
        <text>RX + glutathione = an S-substituted glutathione + a halide anion + H(+)</text>
        <dbReference type="Rhea" id="RHEA:16437"/>
        <dbReference type="ChEBI" id="CHEBI:15378"/>
        <dbReference type="ChEBI" id="CHEBI:16042"/>
        <dbReference type="ChEBI" id="CHEBI:17792"/>
        <dbReference type="ChEBI" id="CHEBI:57925"/>
        <dbReference type="ChEBI" id="CHEBI:90779"/>
        <dbReference type="EC" id="2.5.1.18"/>
    </reaction>
</comment>
<dbReference type="InterPro" id="IPR040077">
    <property type="entry name" value="GST_C_Theta"/>
</dbReference>
<evidence type="ECO:0000256" key="2">
    <source>
        <dbReference type="ARBA" id="ARBA00009899"/>
    </source>
</evidence>